<dbReference type="InterPro" id="IPR005175">
    <property type="entry name" value="PPC_dom"/>
</dbReference>
<name>A0A2T5KAD4_9RHOB</name>
<reference evidence="2 3" key="1">
    <citation type="submission" date="2018-04" db="EMBL/GenBank/DDBJ databases">
        <title>Genomic Encyclopedia of Type Strains, Phase III (KMG-III): the genomes of soil and plant-associated and newly described type strains.</title>
        <authorList>
            <person name="Whitman W."/>
        </authorList>
    </citation>
    <scope>NUCLEOTIDE SEQUENCE [LARGE SCALE GENOMIC DNA]</scope>
    <source>
        <strain evidence="2 3">KA25</strain>
    </source>
</reference>
<evidence type="ECO:0000313" key="2">
    <source>
        <dbReference type="EMBL" id="PTR19385.1"/>
    </source>
</evidence>
<gene>
    <name evidence="2" type="ORF">C8J28_105226</name>
</gene>
<keyword evidence="3" id="KW-1185">Reference proteome</keyword>
<accession>A0A2T5KAD4</accession>
<protein>
    <recommendedName>
        <fullName evidence="1">PPC domain-containing protein</fullName>
    </recommendedName>
</protein>
<dbReference type="Pfam" id="PF03479">
    <property type="entry name" value="PCC"/>
    <property type="match status" value="1"/>
</dbReference>
<feature type="domain" description="PPC" evidence="1">
    <location>
        <begin position="3"/>
        <end position="103"/>
    </location>
</feature>
<dbReference type="AlphaFoldDB" id="A0A2T5KAD4"/>
<organism evidence="2 3">
    <name type="scientific">Cereibacter azotoformans</name>
    <dbReference type="NCBI Taxonomy" id="43057"/>
    <lineage>
        <taxon>Bacteria</taxon>
        <taxon>Pseudomonadati</taxon>
        <taxon>Pseudomonadota</taxon>
        <taxon>Alphaproteobacteria</taxon>
        <taxon>Rhodobacterales</taxon>
        <taxon>Paracoccaceae</taxon>
        <taxon>Cereibacter</taxon>
    </lineage>
</organism>
<dbReference type="RefSeq" id="WP_233864142.1">
    <property type="nucleotide sequence ID" value="NZ_CP090022.1"/>
</dbReference>
<proteinExistence type="predicted"/>
<dbReference type="EMBL" id="QAOT01000005">
    <property type="protein sequence ID" value="PTR19385.1"/>
    <property type="molecule type" value="Genomic_DNA"/>
</dbReference>
<comment type="caution">
    <text evidence="2">The sequence shown here is derived from an EMBL/GenBank/DDBJ whole genome shotgun (WGS) entry which is preliminary data.</text>
</comment>
<evidence type="ECO:0000313" key="3">
    <source>
        <dbReference type="Proteomes" id="UP000244060"/>
    </source>
</evidence>
<evidence type="ECO:0000259" key="1">
    <source>
        <dbReference type="Pfam" id="PF03479"/>
    </source>
</evidence>
<dbReference type="Gene3D" id="3.30.1330.80">
    <property type="entry name" value="Hypothetical protein, similar to alpha- acetolactate decarboxylase, domain 2"/>
    <property type="match status" value="1"/>
</dbReference>
<sequence length="131" mass="14234">MRPSEDLVEALEAVAARHGIREGRIRSLIGSTVGARFEDGPAIDDVRSEILGLDGRFGRDAAGGTCLDLKFALIGTVGRIHRGRPSRGESLVLICAEVFIERLKAAQKLLSRHTSRDVMAEHAELFVTWAA</sequence>
<dbReference type="Proteomes" id="UP000244060">
    <property type="component" value="Unassembled WGS sequence"/>
</dbReference>
<dbReference type="SUPFAM" id="SSF117856">
    <property type="entry name" value="AF0104/ALDC/Ptd012-like"/>
    <property type="match status" value="1"/>
</dbReference>